<dbReference type="PRINTS" id="PR00032">
    <property type="entry name" value="HTHARAC"/>
</dbReference>
<dbReference type="SUPFAM" id="SSF46689">
    <property type="entry name" value="Homeodomain-like"/>
    <property type="match status" value="2"/>
</dbReference>
<dbReference type="InterPro" id="IPR020449">
    <property type="entry name" value="Tscrpt_reg_AraC-type_HTH"/>
</dbReference>
<proteinExistence type="predicted"/>
<keyword evidence="2" id="KW-0238">DNA-binding</keyword>
<organism evidence="5 6">
    <name type="scientific">Paenibacillus lactis 154</name>
    <dbReference type="NCBI Taxonomy" id="743719"/>
    <lineage>
        <taxon>Bacteria</taxon>
        <taxon>Bacillati</taxon>
        <taxon>Bacillota</taxon>
        <taxon>Bacilli</taxon>
        <taxon>Bacillales</taxon>
        <taxon>Paenibacillaceae</taxon>
        <taxon>Paenibacillus</taxon>
    </lineage>
</organism>
<sequence>MNFSQKITIEDIAHFIGLNRSYLCSLFKRQMNVSIQDYLIRYRIDMACKMMGNAELSIGDIARSVGYSDPLLFSKMFKKIMGTSPKHYRSMTLDRG</sequence>
<evidence type="ECO:0000256" key="2">
    <source>
        <dbReference type="ARBA" id="ARBA00023125"/>
    </source>
</evidence>
<keyword evidence="3" id="KW-0804">Transcription</keyword>
<dbReference type="AlphaFoldDB" id="G4H8E1"/>
<feature type="domain" description="HTH araC/xylS-type" evidence="4">
    <location>
        <begin position="1"/>
        <end position="91"/>
    </location>
</feature>
<name>G4H8E1_9BACL</name>
<dbReference type="PANTHER" id="PTHR43280">
    <property type="entry name" value="ARAC-FAMILY TRANSCRIPTIONAL REGULATOR"/>
    <property type="match status" value="1"/>
</dbReference>
<dbReference type="PANTHER" id="PTHR43280:SF2">
    <property type="entry name" value="HTH-TYPE TRANSCRIPTIONAL REGULATOR EXSA"/>
    <property type="match status" value="1"/>
</dbReference>
<dbReference type="RefSeq" id="WP_007127428.1">
    <property type="nucleotide sequence ID" value="NZ_AGIP01000001.1"/>
</dbReference>
<dbReference type="STRING" id="743719.PaelaDRAFT_0252"/>
<dbReference type="eggNOG" id="COG2207">
    <property type="taxonomic scope" value="Bacteria"/>
</dbReference>
<dbReference type="Pfam" id="PF12833">
    <property type="entry name" value="HTH_18"/>
    <property type="match status" value="1"/>
</dbReference>
<dbReference type="PROSITE" id="PS01124">
    <property type="entry name" value="HTH_ARAC_FAMILY_2"/>
    <property type="match status" value="1"/>
</dbReference>
<accession>G4H8E1</accession>
<dbReference type="PROSITE" id="PS00041">
    <property type="entry name" value="HTH_ARAC_FAMILY_1"/>
    <property type="match status" value="1"/>
</dbReference>
<keyword evidence="1" id="KW-0805">Transcription regulation</keyword>
<evidence type="ECO:0000256" key="3">
    <source>
        <dbReference type="ARBA" id="ARBA00023163"/>
    </source>
</evidence>
<protein>
    <submittedName>
        <fullName evidence="5">Transcriptional regulator, AraC family</fullName>
    </submittedName>
</protein>
<dbReference type="InterPro" id="IPR018062">
    <property type="entry name" value="HTH_AraC-typ_CS"/>
</dbReference>
<dbReference type="InterPro" id="IPR018060">
    <property type="entry name" value="HTH_AraC"/>
</dbReference>
<dbReference type="Gene3D" id="1.10.10.60">
    <property type="entry name" value="Homeodomain-like"/>
    <property type="match status" value="2"/>
</dbReference>
<evidence type="ECO:0000259" key="4">
    <source>
        <dbReference type="PROSITE" id="PS01124"/>
    </source>
</evidence>
<evidence type="ECO:0000313" key="5">
    <source>
        <dbReference type="EMBL" id="EHB68126.1"/>
    </source>
</evidence>
<dbReference type="Proteomes" id="UP000003891">
    <property type="component" value="Unassembled WGS sequence"/>
</dbReference>
<dbReference type="GO" id="GO:0043565">
    <property type="term" value="F:sequence-specific DNA binding"/>
    <property type="evidence" value="ECO:0007669"/>
    <property type="project" value="InterPro"/>
</dbReference>
<dbReference type="GO" id="GO:0003700">
    <property type="term" value="F:DNA-binding transcription factor activity"/>
    <property type="evidence" value="ECO:0007669"/>
    <property type="project" value="InterPro"/>
</dbReference>
<reference evidence="5 6" key="1">
    <citation type="submission" date="2011-09" db="EMBL/GenBank/DDBJ databases">
        <title>The draft genome of Paenibacillus lactis 154.</title>
        <authorList>
            <consortium name="US DOE Joint Genome Institute (JGI-PGF)"/>
            <person name="Lucas S."/>
            <person name="Han J."/>
            <person name="Lapidus A."/>
            <person name="Cheng J.-F."/>
            <person name="Goodwin L."/>
            <person name="Pitluck S."/>
            <person name="Peters L."/>
            <person name="Land M.L."/>
            <person name="Hauser L."/>
            <person name="Siebers A."/>
            <person name="Thelen M."/>
            <person name="Hugenholtz P."/>
            <person name="Allgaier M."/>
            <person name="Woyke T.J."/>
        </authorList>
    </citation>
    <scope>NUCLEOTIDE SEQUENCE [LARGE SCALE GENOMIC DNA]</scope>
    <source>
        <strain evidence="5 6">154</strain>
    </source>
</reference>
<dbReference type="SMART" id="SM00342">
    <property type="entry name" value="HTH_ARAC"/>
    <property type="match status" value="1"/>
</dbReference>
<dbReference type="PATRIC" id="fig|743719.3.peg.269"/>
<evidence type="ECO:0000256" key="1">
    <source>
        <dbReference type="ARBA" id="ARBA00023015"/>
    </source>
</evidence>
<gene>
    <name evidence="5" type="ORF">PaelaDRAFT_0252</name>
</gene>
<dbReference type="InterPro" id="IPR009057">
    <property type="entry name" value="Homeodomain-like_sf"/>
</dbReference>
<evidence type="ECO:0000313" key="6">
    <source>
        <dbReference type="Proteomes" id="UP000003891"/>
    </source>
</evidence>
<dbReference type="EMBL" id="AGIP01000001">
    <property type="protein sequence ID" value="EHB68126.1"/>
    <property type="molecule type" value="Genomic_DNA"/>
</dbReference>